<dbReference type="RefSeq" id="WP_101175053.1">
    <property type="nucleotide sequence ID" value="NZ_PISE01000002.1"/>
</dbReference>
<dbReference type="SUPFAM" id="SSF46689">
    <property type="entry name" value="Homeodomain-like"/>
    <property type="match status" value="1"/>
</dbReference>
<dbReference type="Pfam" id="PF13556">
    <property type="entry name" value="HTH_30"/>
    <property type="match status" value="1"/>
</dbReference>
<keyword evidence="3" id="KW-1185">Reference proteome</keyword>
<gene>
    <name evidence="2" type="ORF">CWS01_00530</name>
</gene>
<dbReference type="PANTHER" id="PTHR33744">
    <property type="entry name" value="CARBOHYDRATE DIACID REGULATOR"/>
    <property type="match status" value="1"/>
</dbReference>
<evidence type="ECO:0000313" key="2">
    <source>
        <dbReference type="EMBL" id="PKG25644.1"/>
    </source>
</evidence>
<organism evidence="2 3">
    <name type="scientific">Niallia nealsonii</name>
    <dbReference type="NCBI Taxonomy" id="115979"/>
    <lineage>
        <taxon>Bacteria</taxon>
        <taxon>Bacillati</taxon>
        <taxon>Bacillota</taxon>
        <taxon>Bacilli</taxon>
        <taxon>Bacillales</taxon>
        <taxon>Bacillaceae</taxon>
        <taxon>Niallia</taxon>
    </lineage>
</organism>
<dbReference type="Gene3D" id="1.10.10.2840">
    <property type="entry name" value="PucR C-terminal helix-turn-helix domain"/>
    <property type="match status" value="1"/>
</dbReference>
<dbReference type="InterPro" id="IPR025736">
    <property type="entry name" value="PucR_C-HTH_dom"/>
</dbReference>
<accession>A0A2N0Z826</accession>
<sequence>MMHNIIGKVASYDQEKGLDLLHTLAVYLKNHCNVSQTSRELSLHRQSLLYRLKKIETLTDRSLNNADDLFLLQLCLQLWTIRFSDSKQAVKS</sequence>
<feature type="domain" description="PucR C-terminal helix-turn-helix" evidence="1">
    <location>
        <begin position="20"/>
        <end position="77"/>
    </location>
</feature>
<reference evidence="2 3" key="1">
    <citation type="journal article" date="2003" name="Int. J. Syst. Evol. Microbiol.">
        <title>Bacillus nealsonii sp. nov., isolated from a spacecraft-assembly facility, whose spores are gamma-radiation resistant.</title>
        <authorList>
            <person name="Venkateswaran K."/>
            <person name="Kempf M."/>
            <person name="Chen F."/>
            <person name="Satomi M."/>
            <person name="Nicholson W."/>
            <person name="Kern R."/>
        </authorList>
    </citation>
    <scope>NUCLEOTIDE SEQUENCE [LARGE SCALE GENOMIC DNA]</scope>
    <source>
        <strain evidence="2 3">FO-92</strain>
    </source>
</reference>
<dbReference type="EMBL" id="PISE01000002">
    <property type="protein sequence ID" value="PKG25644.1"/>
    <property type="molecule type" value="Genomic_DNA"/>
</dbReference>
<proteinExistence type="predicted"/>
<evidence type="ECO:0000313" key="3">
    <source>
        <dbReference type="Proteomes" id="UP000233375"/>
    </source>
</evidence>
<dbReference type="AlphaFoldDB" id="A0A2N0Z826"/>
<dbReference type="InterPro" id="IPR051448">
    <property type="entry name" value="CdaR-like_regulators"/>
</dbReference>
<name>A0A2N0Z826_9BACI</name>
<protein>
    <recommendedName>
        <fullName evidence="1">PucR C-terminal helix-turn-helix domain-containing protein</fullName>
    </recommendedName>
</protein>
<dbReference type="PANTHER" id="PTHR33744:SF1">
    <property type="entry name" value="DNA-BINDING TRANSCRIPTIONAL ACTIVATOR ADER"/>
    <property type="match status" value="1"/>
</dbReference>
<dbReference type="InterPro" id="IPR009057">
    <property type="entry name" value="Homeodomain-like_sf"/>
</dbReference>
<dbReference type="Proteomes" id="UP000233375">
    <property type="component" value="Unassembled WGS sequence"/>
</dbReference>
<dbReference type="InterPro" id="IPR042070">
    <property type="entry name" value="PucR_C-HTH_sf"/>
</dbReference>
<evidence type="ECO:0000259" key="1">
    <source>
        <dbReference type="Pfam" id="PF13556"/>
    </source>
</evidence>
<comment type="caution">
    <text evidence="2">The sequence shown here is derived from an EMBL/GenBank/DDBJ whole genome shotgun (WGS) entry which is preliminary data.</text>
</comment>